<proteinExistence type="predicted"/>
<protein>
    <submittedName>
        <fullName evidence="2">Uncharacterized protein</fullName>
    </submittedName>
</protein>
<organism evidence="2 3">
    <name type="scientific">Bosea robiniae</name>
    <dbReference type="NCBI Taxonomy" id="1036780"/>
    <lineage>
        <taxon>Bacteria</taxon>
        <taxon>Pseudomonadati</taxon>
        <taxon>Pseudomonadota</taxon>
        <taxon>Alphaproteobacteria</taxon>
        <taxon>Hyphomicrobiales</taxon>
        <taxon>Boseaceae</taxon>
        <taxon>Bosea</taxon>
    </lineage>
</organism>
<keyword evidence="3" id="KW-1185">Reference proteome</keyword>
<evidence type="ECO:0000313" key="2">
    <source>
        <dbReference type="EMBL" id="SDH20179.1"/>
    </source>
</evidence>
<feature type="compositionally biased region" description="Low complexity" evidence="1">
    <location>
        <begin position="74"/>
        <end position="84"/>
    </location>
</feature>
<reference evidence="2 3" key="1">
    <citation type="submission" date="2016-10" db="EMBL/GenBank/DDBJ databases">
        <authorList>
            <person name="Varghese N."/>
            <person name="Submissions S."/>
        </authorList>
    </citation>
    <scope>NUCLEOTIDE SEQUENCE [LARGE SCALE GENOMIC DNA]</scope>
    <source>
        <strain evidence="2 3">DSM 26672</strain>
    </source>
</reference>
<dbReference type="Proteomes" id="UP000199468">
    <property type="component" value="Unassembled WGS sequence"/>
</dbReference>
<evidence type="ECO:0000313" key="3">
    <source>
        <dbReference type="Proteomes" id="UP000199468"/>
    </source>
</evidence>
<accession>A0ABY0P4X8</accession>
<comment type="caution">
    <text evidence="2">The sequence shown here is derived from an EMBL/GenBank/DDBJ whole genome shotgun (WGS) entry which is preliminary data.</text>
</comment>
<name>A0ABY0P4X8_9HYPH</name>
<evidence type="ECO:0000256" key="1">
    <source>
        <dbReference type="SAM" id="MobiDB-lite"/>
    </source>
</evidence>
<dbReference type="EMBL" id="FNBZ01000007">
    <property type="protein sequence ID" value="SDH20179.1"/>
    <property type="molecule type" value="Genomic_DNA"/>
</dbReference>
<dbReference type="RefSeq" id="WP_091860162.1">
    <property type="nucleotide sequence ID" value="NZ_FNBZ01000007.1"/>
</dbReference>
<sequence length="123" mass="12603">MTPSESRARLADLRSQALAAGLTSAVAGVDIRLGLAAVRAIQDLERALAEAPAPDAIKRAHTDIVAELDASTASPASPIAPKKPVLGAAKPAQATGVLPRPRQPPAVVRGPTGPDQWDLEIPV</sequence>
<feature type="region of interest" description="Disordered" evidence="1">
    <location>
        <begin position="74"/>
        <end position="123"/>
    </location>
</feature>
<gene>
    <name evidence="2" type="ORF">SAMN05421844_107145</name>
</gene>